<sequence length="168" mass="18873">MARSTAANRARHLLTPGLLNAKHAQGRRTLVYGAGRAATQGDAGHHMTIVLETYTRLIAIDELLALMMKQPCTHHAKMIIERITALVEYVDHVYTLMWRQQERGALSVFDARFTLPVVSEIWLQVKQELNVHSRSLCELAGSITGLISLVSFYLSRIEGNNDTNRVLH</sequence>
<evidence type="ECO:0000313" key="1">
    <source>
        <dbReference type="EMBL" id="OHJ52715.1"/>
    </source>
</evidence>
<accession>A0A3F3IZV2</accession>
<dbReference type="AlphaFoldDB" id="A0A3F3IZV2"/>
<dbReference type="Proteomes" id="UP000866740">
    <property type="component" value="Unassembled WGS sequence"/>
</dbReference>
<reference evidence="1" key="1">
    <citation type="submission" date="2016-09" db="EMBL/GenBank/DDBJ databases">
        <title>Whole genome sequencing of Salmonella enterica.</title>
        <authorList>
            <person name="Bell R."/>
        </authorList>
    </citation>
    <scope>NUCLEOTIDE SEQUENCE [LARGE SCALE GENOMIC DNA]</scope>
    <source>
        <strain evidence="1">CFSAN044929</strain>
    </source>
</reference>
<protein>
    <submittedName>
        <fullName evidence="1">Uncharacterized protein</fullName>
    </submittedName>
</protein>
<gene>
    <name evidence="1" type="ORF">A7S51_11135</name>
</gene>
<name>A0A3F3IZV2_SALER</name>
<dbReference type="EMBL" id="MLTE01000006">
    <property type="protein sequence ID" value="OHJ52715.1"/>
    <property type="molecule type" value="Genomic_DNA"/>
</dbReference>
<comment type="caution">
    <text evidence="1">The sequence shown here is derived from an EMBL/GenBank/DDBJ whole genome shotgun (WGS) entry which is preliminary data.</text>
</comment>
<organism evidence="1">
    <name type="scientific">Salmonella enterica</name>
    <name type="common">Salmonella choleraesuis</name>
    <dbReference type="NCBI Taxonomy" id="28901"/>
    <lineage>
        <taxon>Bacteria</taxon>
        <taxon>Pseudomonadati</taxon>
        <taxon>Pseudomonadota</taxon>
        <taxon>Gammaproteobacteria</taxon>
        <taxon>Enterobacterales</taxon>
        <taxon>Enterobacteriaceae</taxon>
        <taxon>Salmonella</taxon>
    </lineage>
</organism>
<proteinExistence type="predicted"/>